<dbReference type="RefSeq" id="WP_262581478.1">
    <property type="nucleotide sequence ID" value="NZ_JAOQJV010000007.1"/>
</dbReference>
<name>A0ABT2S5X4_9FIRM</name>
<comment type="caution">
    <text evidence="1">The sequence shown here is derived from an EMBL/GenBank/DDBJ whole genome shotgun (WGS) entry which is preliminary data.</text>
</comment>
<dbReference type="Proteomes" id="UP001207605">
    <property type="component" value="Unassembled WGS sequence"/>
</dbReference>
<dbReference type="NCBIfam" id="TIGR03309">
    <property type="entry name" value="matur_yqeB"/>
    <property type="match status" value="1"/>
</dbReference>
<organism evidence="1 2">
    <name type="scientific">Dorea ammoniilytica</name>
    <dbReference type="NCBI Taxonomy" id="2981788"/>
    <lineage>
        <taxon>Bacteria</taxon>
        <taxon>Bacillati</taxon>
        <taxon>Bacillota</taxon>
        <taxon>Clostridia</taxon>
        <taxon>Lachnospirales</taxon>
        <taxon>Lachnospiraceae</taxon>
        <taxon>Dorea</taxon>
    </lineage>
</organism>
<dbReference type="Gene3D" id="2.40.50.100">
    <property type="match status" value="1"/>
</dbReference>
<protein>
    <submittedName>
        <fullName evidence="1">Selenium-dependent molybdenum cofactor biosynthesis protein YqeB</fullName>
    </submittedName>
</protein>
<keyword evidence="2" id="KW-1185">Reference proteome</keyword>
<proteinExistence type="predicted"/>
<dbReference type="InterPro" id="IPR017695">
    <property type="entry name" value="Se-dep_Mo_hydrolase_YqeB"/>
</dbReference>
<evidence type="ECO:0000313" key="1">
    <source>
        <dbReference type="EMBL" id="MCU6699995.1"/>
    </source>
</evidence>
<reference evidence="1 2" key="1">
    <citation type="journal article" date="2021" name="ISME Commun">
        <title>Automated analysis of genomic sequences facilitates high-throughput and comprehensive description of bacteria.</title>
        <authorList>
            <person name="Hitch T.C.A."/>
        </authorList>
    </citation>
    <scope>NUCLEOTIDE SEQUENCE [LARGE SCALE GENOMIC DNA]</scope>
    <source>
        <strain evidence="1 2">Sanger_02</strain>
    </source>
</reference>
<sequence>MDYNRIVVCRGGGDLATGIIHRLVKAGLQVVCLESERPSSIRRQVCFSEAVYDGETSVDGMKAVRVKNMEDILTAWQKREVPVLIDPKGEWIKELKPVAVVDAIIAKKNLGTYKDMAPLTIGVGPGFIAGADVDVVIESMRGHNLGRVITKGAAIANTGIPGKVGGYDKERVIHASGAGYMKNISKIGDQVEKGQIIAEIYEDLSMTGERVPVKATLNGILRGLIRTGYHVSKGFKIADIDPRKEELENCFTISDKARCIAGSVLEVICGKLMEENSSLFFGRNPDEA</sequence>
<accession>A0ABT2S5X4</accession>
<dbReference type="EMBL" id="JAOQJV010000007">
    <property type="protein sequence ID" value="MCU6699995.1"/>
    <property type="molecule type" value="Genomic_DNA"/>
</dbReference>
<evidence type="ECO:0000313" key="2">
    <source>
        <dbReference type="Proteomes" id="UP001207605"/>
    </source>
</evidence>
<gene>
    <name evidence="1" type="primary">yqeB</name>
    <name evidence="1" type="ORF">OCV65_07095</name>
</gene>